<dbReference type="RefSeq" id="XP_035346012.1">
    <property type="nucleotide sequence ID" value="XM_035490119.1"/>
</dbReference>
<dbReference type="GO" id="GO:0000981">
    <property type="term" value="F:DNA-binding transcription factor activity, RNA polymerase II-specific"/>
    <property type="evidence" value="ECO:0007669"/>
    <property type="project" value="TreeGrafter"/>
</dbReference>
<evidence type="ECO:0008006" key="3">
    <source>
        <dbReference type="Google" id="ProtNLM"/>
    </source>
</evidence>
<dbReference type="AlphaFoldDB" id="A0A7H8R288"/>
<name>A0A7H8R288_TALRU</name>
<evidence type="ECO:0000313" key="2">
    <source>
        <dbReference type="Proteomes" id="UP000509510"/>
    </source>
</evidence>
<reference evidence="2" key="1">
    <citation type="submission" date="2020-06" db="EMBL/GenBank/DDBJ databases">
        <title>A chromosome-scale genome assembly of Talaromyces rugulosus W13939.</title>
        <authorList>
            <person name="Wang B."/>
            <person name="Guo L."/>
            <person name="Ye K."/>
            <person name="Wang L."/>
        </authorList>
    </citation>
    <scope>NUCLEOTIDE SEQUENCE [LARGE SCALE GENOMIC DNA]</scope>
    <source>
        <strain evidence="2">W13939</strain>
    </source>
</reference>
<protein>
    <recommendedName>
        <fullName evidence="3">Transcription factor domain-containing protein</fullName>
    </recommendedName>
</protein>
<dbReference type="OrthoDB" id="3546279at2759"/>
<dbReference type="Proteomes" id="UP000509510">
    <property type="component" value="Chromosome IV"/>
</dbReference>
<dbReference type="EMBL" id="CP055901">
    <property type="protein sequence ID" value="QKX59835.1"/>
    <property type="molecule type" value="Genomic_DNA"/>
</dbReference>
<dbReference type="KEGG" id="trg:TRUGW13939_06977"/>
<gene>
    <name evidence="1" type="ORF">TRUGW13939_06977</name>
</gene>
<evidence type="ECO:0000313" key="1">
    <source>
        <dbReference type="EMBL" id="QKX59835.1"/>
    </source>
</evidence>
<dbReference type="PANTHER" id="PTHR47657">
    <property type="entry name" value="STEROL REGULATORY ELEMENT-BINDING PROTEIN ECM22"/>
    <property type="match status" value="1"/>
</dbReference>
<dbReference type="Pfam" id="PF11951">
    <property type="entry name" value="Fungal_trans_2"/>
    <property type="match status" value="1"/>
</dbReference>
<keyword evidence="2" id="KW-1185">Reference proteome</keyword>
<dbReference type="InterPro" id="IPR021858">
    <property type="entry name" value="Fun_TF"/>
</dbReference>
<sequence>MHHYTAVVSSTMPSCNGAPTKAWKQTIPQLSFSSEIVLNPMLALAALHLHSHSPNDGDTAIATRRYFGRALTHHRNALSDSGGEGSSEQLWLSAVLLGHMCWLFEHQPQPNTKYELPIQAFKMLEGVGALFMQKNVKGYSWLGQETLPHVLPDEHLSIAAKSQLYGIEEDLAYLLTTFDVLAMAPNARNIYIEAKDYVLYHFRAFYSGADAMILQRFVAYMAVRCQVGYLDMLQRHDPLAMALLARMLVLLNELDYSWWANGKGEYEVVERDVRGICQLMPENLLWTMDWPCMVLDKKVVLCRD</sequence>
<dbReference type="PANTHER" id="PTHR47657:SF14">
    <property type="entry name" value="ZN(2)-C6 FUNGAL-TYPE DOMAIN-CONTAINING PROTEIN"/>
    <property type="match status" value="1"/>
</dbReference>
<dbReference type="InterPro" id="IPR052400">
    <property type="entry name" value="Zn2-C6_fungal_TF"/>
</dbReference>
<organism evidence="1 2">
    <name type="scientific">Talaromyces rugulosus</name>
    <name type="common">Penicillium rugulosum</name>
    <dbReference type="NCBI Taxonomy" id="121627"/>
    <lineage>
        <taxon>Eukaryota</taxon>
        <taxon>Fungi</taxon>
        <taxon>Dikarya</taxon>
        <taxon>Ascomycota</taxon>
        <taxon>Pezizomycotina</taxon>
        <taxon>Eurotiomycetes</taxon>
        <taxon>Eurotiomycetidae</taxon>
        <taxon>Eurotiales</taxon>
        <taxon>Trichocomaceae</taxon>
        <taxon>Talaromyces</taxon>
        <taxon>Talaromyces sect. Islandici</taxon>
    </lineage>
</organism>
<accession>A0A7H8R288</accession>
<dbReference type="GeneID" id="55994470"/>
<proteinExistence type="predicted"/>